<evidence type="ECO:0000313" key="2">
    <source>
        <dbReference type="EMBL" id="QDU08148.1"/>
    </source>
</evidence>
<proteinExistence type="predicted"/>
<keyword evidence="1" id="KW-0472">Membrane</keyword>
<dbReference type="Proteomes" id="UP000318384">
    <property type="component" value="Chromosome"/>
</dbReference>
<feature type="transmembrane region" description="Helical" evidence="1">
    <location>
        <begin position="61"/>
        <end position="80"/>
    </location>
</feature>
<organism evidence="2 3">
    <name type="scientific">Gimesia aquarii</name>
    <dbReference type="NCBI Taxonomy" id="2527964"/>
    <lineage>
        <taxon>Bacteria</taxon>
        <taxon>Pseudomonadati</taxon>
        <taxon>Planctomycetota</taxon>
        <taxon>Planctomycetia</taxon>
        <taxon>Planctomycetales</taxon>
        <taxon>Planctomycetaceae</taxon>
        <taxon>Gimesia</taxon>
    </lineage>
</organism>
<keyword evidence="3" id="KW-1185">Reference proteome</keyword>
<feature type="transmembrane region" description="Helical" evidence="1">
    <location>
        <begin position="35"/>
        <end position="55"/>
    </location>
</feature>
<keyword evidence="1" id="KW-1133">Transmembrane helix</keyword>
<name>A0A517WSE4_9PLAN</name>
<dbReference type="EMBL" id="CP037422">
    <property type="protein sequence ID" value="QDU08148.1"/>
    <property type="molecule type" value="Genomic_DNA"/>
</dbReference>
<dbReference type="RefSeq" id="WP_145172578.1">
    <property type="nucleotide sequence ID" value="NZ_CP037422.1"/>
</dbReference>
<evidence type="ECO:0000313" key="3">
    <source>
        <dbReference type="Proteomes" id="UP000318384"/>
    </source>
</evidence>
<reference evidence="2 3" key="1">
    <citation type="submission" date="2019-03" db="EMBL/GenBank/DDBJ databases">
        <title>Deep-cultivation of Planctomycetes and their phenomic and genomic characterization uncovers novel biology.</title>
        <authorList>
            <person name="Wiegand S."/>
            <person name="Jogler M."/>
            <person name="Boedeker C."/>
            <person name="Pinto D."/>
            <person name="Vollmers J."/>
            <person name="Rivas-Marin E."/>
            <person name="Kohn T."/>
            <person name="Peeters S.H."/>
            <person name="Heuer A."/>
            <person name="Rast P."/>
            <person name="Oberbeckmann S."/>
            <person name="Bunk B."/>
            <person name="Jeske O."/>
            <person name="Meyerdierks A."/>
            <person name="Storesund J.E."/>
            <person name="Kallscheuer N."/>
            <person name="Luecker S."/>
            <person name="Lage O.M."/>
            <person name="Pohl T."/>
            <person name="Merkel B.J."/>
            <person name="Hornburger P."/>
            <person name="Mueller R.-W."/>
            <person name="Bruemmer F."/>
            <person name="Labrenz M."/>
            <person name="Spormann A.M."/>
            <person name="Op den Camp H."/>
            <person name="Overmann J."/>
            <person name="Amann R."/>
            <person name="Jetten M.S.M."/>
            <person name="Mascher T."/>
            <person name="Medema M.H."/>
            <person name="Devos D.P."/>
            <person name="Kaster A.-K."/>
            <person name="Ovreas L."/>
            <person name="Rohde M."/>
            <person name="Galperin M.Y."/>
            <person name="Jogler C."/>
        </authorList>
    </citation>
    <scope>NUCLEOTIDE SEQUENCE [LARGE SCALE GENOMIC DNA]</scope>
    <source>
        <strain evidence="2 3">V202</strain>
    </source>
</reference>
<dbReference type="AlphaFoldDB" id="A0A517WSE4"/>
<evidence type="ECO:0000256" key="1">
    <source>
        <dbReference type="SAM" id="Phobius"/>
    </source>
</evidence>
<gene>
    <name evidence="2" type="ORF">V202x_15120</name>
</gene>
<sequence length="141" mass="16245">MILLIAYFTAFLIPLIFHSYALIYRKQKKAEFNNILVLSLPLAISAEVMAVYGYSLRFVTLTWAAWILIAWAFVLLSIAVDEYCYADVVAGIRIKFGLYRDQSKITNAVKKKGITYRLFITLIAIYLVYLALYFSTMLMSR</sequence>
<keyword evidence="1" id="KW-0812">Transmembrane</keyword>
<feature type="transmembrane region" description="Helical" evidence="1">
    <location>
        <begin position="114"/>
        <end position="134"/>
    </location>
</feature>
<feature type="transmembrane region" description="Helical" evidence="1">
    <location>
        <begin position="6"/>
        <end position="23"/>
    </location>
</feature>
<protein>
    <submittedName>
        <fullName evidence="2">Uncharacterized protein</fullName>
    </submittedName>
</protein>
<accession>A0A517WSE4</accession>